<accession>A0A180H3Z8</accession>
<name>A0A180H3Z8_PUCT1</name>
<evidence type="ECO:0000313" key="3">
    <source>
        <dbReference type="EMBL" id="OAV99541.1"/>
    </source>
</evidence>
<evidence type="ECO:0000313" key="4">
    <source>
        <dbReference type="EnsemblFungi" id="PTTG_12355-t43_1-p1"/>
    </source>
</evidence>
<feature type="chain" id="PRO_5008110606" description="RING-type domain-containing protein" evidence="2">
    <location>
        <begin position="30"/>
        <end position="315"/>
    </location>
</feature>
<evidence type="ECO:0000313" key="5">
    <source>
        <dbReference type="Proteomes" id="UP000005240"/>
    </source>
</evidence>
<evidence type="ECO:0008006" key="6">
    <source>
        <dbReference type="Google" id="ProtNLM"/>
    </source>
</evidence>
<reference evidence="4" key="4">
    <citation type="submission" date="2025-05" db="UniProtKB">
        <authorList>
            <consortium name="EnsemblFungi"/>
        </authorList>
    </citation>
    <scope>IDENTIFICATION</scope>
    <source>
        <strain evidence="4">isolate 1-1 / race 1 (BBBD)</strain>
    </source>
</reference>
<feature type="compositionally biased region" description="Basic and acidic residues" evidence="1">
    <location>
        <begin position="190"/>
        <end position="205"/>
    </location>
</feature>
<gene>
    <name evidence="3" type="ORF">PTTG_12355</name>
</gene>
<dbReference type="EMBL" id="ADAS02000003">
    <property type="protein sequence ID" value="OAV99541.1"/>
    <property type="molecule type" value="Genomic_DNA"/>
</dbReference>
<protein>
    <recommendedName>
        <fullName evidence="6">RING-type domain-containing protein</fullName>
    </recommendedName>
</protein>
<feature type="compositionally biased region" description="Low complexity" evidence="1">
    <location>
        <begin position="212"/>
        <end position="223"/>
    </location>
</feature>
<keyword evidence="5" id="KW-1185">Reference proteome</keyword>
<keyword evidence="2" id="KW-0732">Signal</keyword>
<sequence length="315" mass="34570">MANLVPTFTKLFILLVFGTCLVDRSTVAAMNVFHEEPATQLESVGADRMTEMTECSSAARHHPTSSSSELSDSIPICLPSSPKGISQSGGTEDPALHSNHEPQKAQWEIMLDEGIEEISHGGTTSSGNPVSEIDSHTHQQMLNGHGHSSDSPPHSHVIHVISIEDPQQMTIKINGKDYPRQCPVCREELVDDRKEDPESVPKDSHPSPGSTNDPPNDPKNAPNEEPESPILAWPTCGHALHRKCAGPRQVVWYNQNANPSRSDLKDYPVVGVGSELLVKKVKTVERYKCDCPSILKNPSLFFNLPSLVMNRDKLQ</sequence>
<reference evidence="3" key="1">
    <citation type="submission" date="2009-11" db="EMBL/GenBank/DDBJ databases">
        <authorList>
            <consortium name="The Broad Institute Genome Sequencing Platform"/>
            <person name="Ward D."/>
            <person name="Feldgarden M."/>
            <person name="Earl A."/>
            <person name="Young S.K."/>
            <person name="Zeng Q."/>
            <person name="Koehrsen M."/>
            <person name="Alvarado L."/>
            <person name="Berlin A."/>
            <person name="Bochicchio J."/>
            <person name="Borenstein D."/>
            <person name="Chapman S.B."/>
            <person name="Chen Z."/>
            <person name="Engels R."/>
            <person name="Freedman E."/>
            <person name="Gellesch M."/>
            <person name="Goldberg J."/>
            <person name="Griggs A."/>
            <person name="Gujja S."/>
            <person name="Heilman E."/>
            <person name="Heiman D."/>
            <person name="Hepburn T."/>
            <person name="Howarth C."/>
            <person name="Jen D."/>
            <person name="Larson L."/>
            <person name="Lewis B."/>
            <person name="Mehta T."/>
            <person name="Park D."/>
            <person name="Pearson M."/>
            <person name="Roberts A."/>
            <person name="Saif S."/>
            <person name="Shea T."/>
            <person name="Shenoy N."/>
            <person name="Sisk P."/>
            <person name="Stolte C."/>
            <person name="Sykes S."/>
            <person name="Thomson T."/>
            <person name="Walk T."/>
            <person name="White J."/>
            <person name="Yandava C."/>
            <person name="Izard J."/>
            <person name="Baranova O.V."/>
            <person name="Blanton J.M."/>
            <person name="Tanner A.C."/>
            <person name="Dewhirst F.E."/>
            <person name="Haas B."/>
            <person name="Nusbaum C."/>
            <person name="Birren B."/>
        </authorList>
    </citation>
    <scope>NUCLEOTIDE SEQUENCE [LARGE SCALE GENOMIC DNA]</scope>
    <source>
        <strain evidence="3">1-1 BBBD Race 1</strain>
    </source>
</reference>
<feature type="region of interest" description="Disordered" evidence="1">
    <location>
        <begin position="55"/>
        <end position="101"/>
    </location>
</feature>
<proteinExistence type="predicted"/>
<dbReference type="AlphaFoldDB" id="A0A180H3Z8"/>
<evidence type="ECO:0000256" key="2">
    <source>
        <dbReference type="SAM" id="SignalP"/>
    </source>
</evidence>
<dbReference type="VEuPathDB" id="FungiDB:PTTG_12355"/>
<dbReference type="STRING" id="630390.A0A180H3Z8"/>
<feature type="region of interest" description="Disordered" evidence="1">
    <location>
        <begin position="190"/>
        <end position="231"/>
    </location>
</feature>
<reference evidence="3" key="2">
    <citation type="submission" date="2016-05" db="EMBL/GenBank/DDBJ databases">
        <title>Comparative analysis highlights variable genome content of wheat rusts and divergence of the mating loci.</title>
        <authorList>
            <person name="Cuomo C.A."/>
            <person name="Bakkeren G."/>
            <person name="Szabo L."/>
            <person name="Khalil H."/>
            <person name="Joly D."/>
            <person name="Goldberg J."/>
            <person name="Young S."/>
            <person name="Zeng Q."/>
            <person name="Fellers J."/>
        </authorList>
    </citation>
    <scope>NUCLEOTIDE SEQUENCE [LARGE SCALE GENOMIC DNA]</scope>
    <source>
        <strain evidence="3">1-1 BBBD Race 1</strain>
    </source>
</reference>
<reference evidence="4 5" key="3">
    <citation type="journal article" date="2017" name="G3 (Bethesda)">
        <title>Comparative analysis highlights variable genome content of wheat rusts and divergence of the mating loci.</title>
        <authorList>
            <person name="Cuomo C.A."/>
            <person name="Bakkeren G."/>
            <person name="Khalil H.B."/>
            <person name="Panwar V."/>
            <person name="Joly D."/>
            <person name="Linning R."/>
            <person name="Sakthikumar S."/>
            <person name="Song X."/>
            <person name="Adiconis X."/>
            <person name="Fan L."/>
            <person name="Goldberg J.M."/>
            <person name="Levin J.Z."/>
            <person name="Young S."/>
            <person name="Zeng Q."/>
            <person name="Anikster Y."/>
            <person name="Bruce M."/>
            <person name="Wang M."/>
            <person name="Yin C."/>
            <person name="McCallum B."/>
            <person name="Szabo L.J."/>
            <person name="Hulbert S."/>
            <person name="Chen X."/>
            <person name="Fellers J.P."/>
        </authorList>
    </citation>
    <scope>NUCLEOTIDE SEQUENCE</scope>
    <source>
        <strain evidence="4">isolate 1-1 / race 1 (BBBD)</strain>
        <strain evidence="5">Isolate 1-1 / race 1 (BBBD)</strain>
    </source>
</reference>
<organism evidence="3">
    <name type="scientific">Puccinia triticina (isolate 1-1 / race 1 (BBBD))</name>
    <name type="common">Brown leaf rust fungus</name>
    <dbReference type="NCBI Taxonomy" id="630390"/>
    <lineage>
        <taxon>Eukaryota</taxon>
        <taxon>Fungi</taxon>
        <taxon>Dikarya</taxon>
        <taxon>Basidiomycota</taxon>
        <taxon>Pucciniomycotina</taxon>
        <taxon>Pucciniomycetes</taxon>
        <taxon>Pucciniales</taxon>
        <taxon>Pucciniaceae</taxon>
        <taxon>Puccinia</taxon>
    </lineage>
</organism>
<feature type="signal peptide" evidence="2">
    <location>
        <begin position="1"/>
        <end position="29"/>
    </location>
</feature>
<dbReference type="EnsemblFungi" id="PTTG_12355-t43_1">
    <property type="protein sequence ID" value="PTTG_12355-t43_1-p1"/>
    <property type="gene ID" value="PTTG_12355"/>
</dbReference>
<dbReference type="Proteomes" id="UP000005240">
    <property type="component" value="Unassembled WGS sequence"/>
</dbReference>
<evidence type="ECO:0000256" key="1">
    <source>
        <dbReference type="SAM" id="MobiDB-lite"/>
    </source>
</evidence>